<organism evidence="2 3">
    <name type="scientific">Flagellimonas iocasae</name>
    <dbReference type="NCBI Taxonomy" id="2055905"/>
    <lineage>
        <taxon>Bacteria</taxon>
        <taxon>Pseudomonadati</taxon>
        <taxon>Bacteroidota</taxon>
        <taxon>Flavobacteriia</taxon>
        <taxon>Flavobacteriales</taxon>
        <taxon>Flavobacteriaceae</taxon>
        <taxon>Flagellimonas</taxon>
    </lineage>
</organism>
<dbReference type="EMBL" id="JBHUHU010000001">
    <property type="protein sequence ID" value="MFD2098483.1"/>
    <property type="molecule type" value="Genomic_DNA"/>
</dbReference>
<reference evidence="3" key="1">
    <citation type="journal article" date="2019" name="Int. J. Syst. Evol. Microbiol.">
        <title>The Global Catalogue of Microorganisms (GCM) 10K type strain sequencing project: providing services to taxonomists for standard genome sequencing and annotation.</title>
        <authorList>
            <consortium name="The Broad Institute Genomics Platform"/>
            <consortium name="The Broad Institute Genome Sequencing Center for Infectious Disease"/>
            <person name="Wu L."/>
            <person name="Ma J."/>
        </authorList>
    </citation>
    <scope>NUCLEOTIDE SEQUENCE [LARGE SCALE GENOMIC DNA]</scope>
    <source>
        <strain evidence="3">JCM 3389</strain>
    </source>
</reference>
<evidence type="ECO:0000313" key="3">
    <source>
        <dbReference type="Proteomes" id="UP001597342"/>
    </source>
</evidence>
<sequence>MKNSNLLLFLFLTSFCLVVSCSKDDPCKESTFYKDADGDGFGDPANSKNACTQPTGYVADKTDTDDTDASIFPGCTAVAFYRDADGDGFGDPANSQNACAAPDGFVDDKTDPNDADATITPNSCAEITFYEDADGDTYGDPLVSISACIQPDGYVANNTDPDDSDPKIFPGCTEETWYRDEDGDGYGDPNAFTITCNPGDDKYVLDNTDCDDTNPALNPGAEEVAGDNIDNNCDGIQGIIWTGADLTFTKAANADWTLPENQDQITENVVFTRQNTGLMYNYQWWQDTFGEDAYHFEGEASDLEADFWNQSDLTSDSKDFEAIMASGGTKGVRWALLDDTGAQNPGPTWDDFPLYGTLGDPTHFYSFHNIITIISLIDNGFNEGAIPVTEVHDNFSVLAEGGEDFDEFNFQSIIGQKLGVWLVEEDIYFTLTFTEWGEGQNGGGSFSYTRSTPN</sequence>
<name>A0ABW4XW62_9FLAO</name>
<dbReference type="PROSITE" id="PS51257">
    <property type="entry name" value="PROKAR_LIPOPROTEIN"/>
    <property type="match status" value="1"/>
</dbReference>
<comment type="caution">
    <text evidence="2">The sequence shown here is derived from an EMBL/GenBank/DDBJ whole genome shotgun (WGS) entry which is preliminary data.</text>
</comment>
<proteinExistence type="predicted"/>
<accession>A0ABW4XW62</accession>
<protein>
    <submittedName>
        <fullName evidence="2">Metal-binding motif-containing protein</fullName>
    </submittedName>
</protein>
<dbReference type="InterPro" id="IPR021655">
    <property type="entry name" value="Put_metal-bd"/>
</dbReference>
<evidence type="ECO:0000313" key="2">
    <source>
        <dbReference type="EMBL" id="MFD2098483.1"/>
    </source>
</evidence>
<dbReference type="Proteomes" id="UP001597342">
    <property type="component" value="Unassembled WGS sequence"/>
</dbReference>
<feature type="signal peptide" evidence="1">
    <location>
        <begin position="1"/>
        <end position="19"/>
    </location>
</feature>
<dbReference type="Pfam" id="PF11617">
    <property type="entry name" value="Cu-binding_MopE"/>
    <property type="match status" value="3"/>
</dbReference>
<gene>
    <name evidence="2" type="ORF">ACFSJE_01775</name>
</gene>
<feature type="chain" id="PRO_5045536895" evidence="1">
    <location>
        <begin position="20"/>
        <end position="454"/>
    </location>
</feature>
<keyword evidence="3" id="KW-1185">Reference proteome</keyword>
<evidence type="ECO:0000256" key="1">
    <source>
        <dbReference type="SAM" id="SignalP"/>
    </source>
</evidence>
<dbReference type="RefSeq" id="WP_379829259.1">
    <property type="nucleotide sequence ID" value="NZ_JBHUHU010000001.1"/>
</dbReference>
<keyword evidence="1" id="KW-0732">Signal</keyword>